<dbReference type="Proteomes" id="UP001497522">
    <property type="component" value="Chromosome 9"/>
</dbReference>
<organism evidence="1 2">
    <name type="scientific">Sphagnum jensenii</name>
    <dbReference type="NCBI Taxonomy" id="128206"/>
    <lineage>
        <taxon>Eukaryota</taxon>
        <taxon>Viridiplantae</taxon>
        <taxon>Streptophyta</taxon>
        <taxon>Embryophyta</taxon>
        <taxon>Bryophyta</taxon>
        <taxon>Sphagnophytina</taxon>
        <taxon>Sphagnopsida</taxon>
        <taxon>Sphagnales</taxon>
        <taxon>Sphagnaceae</taxon>
        <taxon>Sphagnum</taxon>
    </lineage>
</organism>
<sequence>MLHGIPLYLPVRTLYFWEHLTTLSHTPSVPIPVSSQRNMPLSVDTWSSTGTLSSLPDAQWNATVPPVSLKFAIGKLSQPKCCHHNIHLFNKEHQFLSKQIQLVAAATQRGKIHRGFQGLIHLLQPIFLGLGKVVEESHLIP</sequence>
<reference evidence="1" key="1">
    <citation type="submission" date="2024-03" db="EMBL/GenBank/DDBJ databases">
        <authorList>
            <consortium name="ELIXIR-Norway"/>
            <consortium name="Elixir Norway"/>
        </authorList>
    </citation>
    <scope>NUCLEOTIDE SEQUENCE</scope>
</reference>
<keyword evidence="2" id="KW-1185">Reference proteome</keyword>
<dbReference type="EMBL" id="OZ023710">
    <property type="protein sequence ID" value="CAK9883303.1"/>
    <property type="molecule type" value="Genomic_DNA"/>
</dbReference>
<proteinExistence type="predicted"/>
<evidence type="ECO:0000313" key="1">
    <source>
        <dbReference type="EMBL" id="CAK9883303.1"/>
    </source>
</evidence>
<accession>A0ABP1C365</accession>
<evidence type="ECO:0000313" key="2">
    <source>
        <dbReference type="Proteomes" id="UP001497522"/>
    </source>
</evidence>
<name>A0ABP1C365_9BRYO</name>
<gene>
    <name evidence="1" type="ORF">CSSPJE1EN2_LOCUS24554</name>
</gene>
<protein>
    <submittedName>
        <fullName evidence="1">Uncharacterized protein</fullName>
    </submittedName>
</protein>